<comment type="similarity">
    <text evidence="2 8">Belongs to the glutamate--cysteine ligase type 1 family. Type 1 subfamily.</text>
</comment>
<name>J3Z640_9ENTR</name>
<reference evidence="11 12" key="1">
    <citation type="journal article" date="2012" name="Mol. Biol. Evol.">
        <title>Genome reduction and co-evolution between the primary and secondary bacterial symbionts of psyllids.</title>
        <authorList>
            <person name="Sloan D.B."/>
            <person name="Moran N.A."/>
        </authorList>
    </citation>
    <scope>NUCLEOTIDE SEQUENCE [LARGE SCALE GENOMIC DNA]</scope>
    <source>
        <strain evidence="11">Hcub_S</strain>
    </source>
</reference>
<dbReference type="HAMAP" id="MF_00578">
    <property type="entry name" value="Glu_cys_ligase"/>
    <property type="match status" value="1"/>
</dbReference>
<dbReference type="SUPFAM" id="SSF55931">
    <property type="entry name" value="Glutamine synthetase/guanido kinase"/>
    <property type="match status" value="1"/>
</dbReference>
<dbReference type="InterPro" id="IPR007370">
    <property type="entry name" value="Glu_cys_ligase"/>
</dbReference>
<dbReference type="GO" id="GO:0004357">
    <property type="term" value="F:glutamate-cysteine ligase activity"/>
    <property type="evidence" value="ECO:0007669"/>
    <property type="project" value="UniProtKB-UniRule"/>
</dbReference>
<proteinExistence type="inferred from homology"/>
<comment type="catalytic activity">
    <reaction evidence="7 8 9">
        <text>L-cysteine + L-glutamate + ATP = gamma-L-glutamyl-L-cysteine + ADP + phosphate + H(+)</text>
        <dbReference type="Rhea" id="RHEA:13285"/>
        <dbReference type="ChEBI" id="CHEBI:15378"/>
        <dbReference type="ChEBI" id="CHEBI:29985"/>
        <dbReference type="ChEBI" id="CHEBI:30616"/>
        <dbReference type="ChEBI" id="CHEBI:35235"/>
        <dbReference type="ChEBI" id="CHEBI:43474"/>
        <dbReference type="ChEBI" id="CHEBI:58173"/>
        <dbReference type="ChEBI" id="CHEBI:456216"/>
        <dbReference type="EC" id="6.3.2.2"/>
    </reaction>
</comment>
<evidence type="ECO:0000313" key="11">
    <source>
        <dbReference type="EMBL" id="AFP85844.1"/>
    </source>
</evidence>
<evidence type="ECO:0000256" key="7">
    <source>
        <dbReference type="ARBA" id="ARBA00048819"/>
    </source>
</evidence>
<evidence type="ECO:0000256" key="9">
    <source>
        <dbReference type="RuleBase" id="RU004391"/>
    </source>
</evidence>
<evidence type="ECO:0000256" key="3">
    <source>
        <dbReference type="ARBA" id="ARBA00022598"/>
    </source>
</evidence>
<keyword evidence="5 8" id="KW-0547">Nucleotide-binding</keyword>
<keyword evidence="12" id="KW-1185">Reference proteome</keyword>
<evidence type="ECO:0000256" key="5">
    <source>
        <dbReference type="ARBA" id="ARBA00022741"/>
    </source>
</evidence>
<dbReference type="STRING" id="134287.A35E_00558"/>
<dbReference type="RefSeq" id="WP_014889141.1">
    <property type="nucleotide sequence ID" value="NC_018420.1"/>
</dbReference>
<dbReference type="PANTHER" id="PTHR38761:SF1">
    <property type="entry name" value="GLUTAMATE--CYSTEINE LIGASE"/>
    <property type="match status" value="1"/>
</dbReference>
<dbReference type="PANTHER" id="PTHR38761">
    <property type="entry name" value="GLUTAMATE--CYSTEINE LIGASE"/>
    <property type="match status" value="1"/>
</dbReference>
<dbReference type="InterPro" id="IPR014746">
    <property type="entry name" value="Gln_synth/guanido_kin_cat_dom"/>
</dbReference>
<protein>
    <recommendedName>
        <fullName evidence="8">Glutamate--cysteine ligase</fullName>
        <ecNumber evidence="8">6.3.2.2</ecNumber>
    </recommendedName>
    <alternativeName>
        <fullName evidence="8">Gamma-ECS</fullName>
        <shortName evidence="8">GCS</shortName>
    </alternativeName>
    <alternativeName>
        <fullName evidence="8">Gamma-glutamylcysteine synthetase</fullName>
    </alternativeName>
</protein>
<dbReference type="GO" id="GO:0046872">
    <property type="term" value="F:metal ion binding"/>
    <property type="evidence" value="ECO:0007669"/>
    <property type="project" value="TreeGrafter"/>
</dbReference>
<evidence type="ECO:0000313" key="12">
    <source>
        <dbReference type="Proteomes" id="UP000003937"/>
    </source>
</evidence>
<evidence type="ECO:0000256" key="6">
    <source>
        <dbReference type="ARBA" id="ARBA00022840"/>
    </source>
</evidence>
<dbReference type="Gene3D" id="3.30.590.20">
    <property type="match status" value="1"/>
</dbReference>
<comment type="pathway">
    <text evidence="1 8 9">Sulfur metabolism; glutathione biosynthesis; glutathione from L-cysteine and L-glutamate: step 1/2.</text>
</comment>
<evidence type="ECO:0000256" key="8">
    <source>
        <dbReference type="HAMAP-Rule" id="MF_00578"/>
    </source>
</evidence>
<evidence type="ECO:0000256" key="4">
    <source>
        <dbReference type="ARBA" id="ARBA00022684"/>
    </source>
</evidence>
<evidence type="ECO:0000256" key="2">
    <source>
        <dbReference type="ARBA" id="ARBA00008772"/>
    </source>
</evidence>
<dbReference type="NCBIfam" id="TIGR01434">
    <property type="entry name" value="glu_cys_ligase"/>
    <property type="match status" value="1"/>
</dbReference>
<dbReference type="HOGENOM" id="CLU_020728_3_0_6"/>
<evidence type="ECO:0000256" key="1">
    <source>
        <dbReference type="ARBA" id="ARBA00005006"/>
    </source>
</evidence>
<accession>J3Z640</accession>
<dbReference type="Proteomes" id="UP000003937">
    <property type="component" value="Chromosome"/>
</dbReference>
<keyword evidence="6 8" id="KW-0067">ATP-binding</keyword>
<organism evidence="11 12">
    <name type="scientific">secondary endosymbiont of Heteropsylla cubana</name>
    <dbReference type="NCBI Taxonomy" id="134287"/>
    <lineage>
        <taxon>Bacteria</taxon>
        <taxon>Pseudomonadati</taxon>
        <taxon>Pseudomonadota</taxon>
        <taxon>Gammaproteobacteria</taxon>
        <taxon>Enterobacterales</taxon>
        <taxon>Enterobacteriaceae</taxon>
        <taxon>aphid secondary symbionts</taxon>
    </lineage>
</organism>
<dbReference type="InterPro" id="IPR006334">
    <property type="entry name" value="Glut_cys_ligase"/>
</dbReference>
<dbReference type="UniPathway" id="UPA00142">
    <property type="reaction ID" value="UER00209"/>
</dbReference>
<dbReference type="GO" id="GO:0005524">
    <property type="term" value="F:ATP binding"/>
    <property type="evidence" value="ECO:0007669"/>
    <property type="project" value="UniProtKB-KW"/>
</dbReference>
<dbReference type="Pfam" id="PF04262">
    <property type="entry name" value="Glu_cys_ligase"/>
    <property type="match status" value="1"/>
</dbReference>
<dbReference type="KEGG" id="sehc:A35E_00558"/>
<dbReference type="EC" id="6.3.2.2" evidence="8"/>
<sequence length="523" mass="60447">MIPDISVALAWLKVNSQTLNGICRGVEREALRINVNGRLAKTSHPKILGSSLTHKWITTDFAESLLEFITPIDNNIDSMLTTLRDIHRYVSRRLGNERLWPMSMPCCIDNPRLIKIAQYGNSNIGKMKTLYRKGLKNRYSELMQVIAGVHYNFSFPIKFWQSYKDIRDDTSGKEVISAGYLQLIRNYYRFGWIIPYLFGASPGMSTSFFIGKAIDLPFKKKGSEFVYLPYATSLRLSDLGYINQTQSQLNITFNHLEEYIRGLKEALNTPSIKYDRFVGKQDGHYLQLNNNVLQIENELYAPIRPKRAMKDNESLCEALIRGGIEYVEVRALDVNPFSPVGVDEEQILFLDLFLIWCTLATSPEIRKEELILMRSNWDRVVLEGRRPGLMLRVNSGGKEESLKTLGKLLLIDLMRLAEILDKNNGNTNYKKVGNNLIDRFDNPSFTLSGRFLEQLKEHGFENLGLILSNHYHRTLCDESLELLNQSKLDTESLNSWHKQRDLERKDYLIFDEFLESYNNKQKN</sequence>
<dbReference type="GO" id="GO:0006750">
    <property type="term" value="P:glutathione biosynthetic process"/>
    <property type="evidence" value="ECO:0007669"/>
    <property type="project" value="UniProtKB-UniRule"/>
</dbReference>
<gene>
    <name evidence="8" type="primary">gshA</name>
    <name evidence="11" type="ORF">A35E_00558</name>
</gene>
<dbReference type="EMBL" id="CP003547">
    <property type="protein sequence ID" value="AFP85844.1"/>
    <property type="molecule type" value="Genomic_DNA"/>
</dbReference>
<feature type="domain" description="Glutamate--cysteine ligase" evidence="10">
    <location>
        <begin position="12"/>
        <end position="380"/>
    </location>
</feature>
<evidence type="ECO:0000259" key="10">
    <source>
        <dbReference type="Pfam" id="PF04262"/>
    </source>
</evidence>
<dbReference type="AlphaFoldDB" id="J3Z640"/>
<dbReference type="OrthoDB" id="9803907at2"/>
<keyword evidence="4 8" id="KW-0317">Glutathione biosynthesis</keyword>
<dbReference type="PATRIC" id="fig|134287.3.peg.529"/>
<keyword evidence="3 8" id="KW-0436">Ligase</keyword>
<dbReference type="GO" id="GO:0005829">
    <property type="term" value="C:cytosol"/>
    <property type="evidence" value="ECO:0007669"/>
    <property type="project" value="TreeGrafter"/>
</dbReference>